<feature type="domain" description="Sec23/Sec24 beta-sandwich" evidence="9">
    <location>
        <begin position="664"/>
        <end position="731"/>
    </location>
</feature>
<dbReference type="InterPro" id="IPR006895">
    <property type="entry name" value="Znf_Sec23_Sec24"/>
</dbReference>
<dbReference type="Pfam" id="PF04811">
    <property type="entry name" value="Sec23_trunk"/>
    <property type="match status" value="1"/>
</dbReference>
<feature type="compositionally biased region" description="Pro residues" evidence="6">
    <location>
        <begin position="139"/>
        <end position="148"/>
    </location>
</feature>
<reference evidence="10 11" key="1">
    <citation type="submission" date="2019-01" db="EMBL/GenBank/DDBJ databases">
        <title>Sequencing of cultivated peanut Arachis hypogaea provides insights into genome evolution and oil improvement.</title>
        <authorList>
            <person name="Chen X."/>
        </authorList>
    </citation>
    <scope>NUCLEOTIDE SEQUENCE [LARGE SCALE GENOMIC DNA]</scope>
    <source>
        <strain evidence="11">cv. Fuhuasheng</strain>
        <tissue evidence="10">Leaves</tissue>
    </source>
</reference>
<evidence type="ECO:0000256" key="1">
    <source>
        <dbReference type="ARBA" id="ARBA00004394"/>
    </source>
</evidence>
<dbReference type="GO" id="GO:0000139">
    <property type="term" value="C:Golgi membrane"/>
    <property type="evidence" value="ECO:0007669"/>
    <property type="project" value="UniProtKB-SubCell"/>
</dbReference>
<evidence type="ECO:0000259" key="9">
    <source>
        <dbReference type="Pfam" id="PF08033"/>
    </source>
</evidence>
<keyword evidence="5" id="KW-0333">Golgi apparatus</keyword>
<proteinExistence type="inferred from homology"/>
<dbReference type="Pfam" id="PF08033">
    <property type="entry name" value="Sec23_BS"/>
    <property type="match status" value="1"/>
</dbReference>
<sequence>MGTENPGRPGFPARPASLPFAAAPQTATPFSSTGPVAGSEPPSFRPTAMPPPPQASSLFSSSGPPVRPGVPGFRPAPPGTFNDPSVPPPQPPSANAPPAAGTFLRFPPPPFSSSGQVPPQQRAPFVGPPPIQQSGSQPPSFPSPPQPQTPFVQMGSPPQSISPAPMGSNVPPPTPTHQPPFPGYARMQQPPPAHSSFPPSQGNYGPPPPPVSSPFLPQPGGYAPSPAVAAPLGMQPPGSGPPIGGIQGLAEDFNSLTVQTRPGTMDPLFDSSELPRPLDGDVEPKNLDAMYPMNCHPRYLRLTTSAVPSSQSLASRWHLPLGAVVCPLAEPPEGEELSVVSFAPASVVRCRRCRTYVNPYMTFTEAGRKFRCNVCTLLNDVPSEYYAQLDATGKRVDLDQRPELTKGTVEFVAPAEYMVRPPMPPVYFFLIDVSISAVRSGMIQIVAETIKSCLDELPGFPRTQIGFATFDSTIHFYNMKSSLTQPQMLVVSDLDDVFVPLPDDLLVNLSESRSVVETFLDSLPSMFQDNANVESAFGPALKAVFMVMSQLGGKLLIFQNTLPSLGVGRLKLRGDDSRVYGTDKEHVLRLPEDPFYKQMAAEFSKFQISTNVYAFSDKYTDIASLGTLAKYTAGQVYYYPAFQSAIHGEKLRHELRRDLTRETAWEAVMRIRCAKGVRFTTYHGNFMLRSTDLLALPAVDCDKAFAMQLSLEETLLTTQTMYFQVALLYPSTILEDILLHP</sequence>
<dbReference type="GO" id="GO:0070971">
    <property type="term" value="C:endoplasmic reticulum exit site"/>
    <property type="evidence" value="ECO:0007669"/>
    <property type="project" value="TreeGrafter"/>
</dbReference>
<dbReference type="SUPFAM" id="SSF82919">
    <property type="entry name" value="Zn-finger domain of Sec23/24"/>
    <property type="match status" value="1"/>
</dbReference>
<evidence type="ECO:0000313" key="10">
    <source>
        <dbReference type="EMBL" id="RYR52360.1"/>
    </source>
</evidence>
<dbReference type="Gene3D" id="2.30.30.380">
    <property type="entry name" value="Zn-finger domain of Sec23/24"/>
    <property type="match status" value="1"/>
</dbReference>
<dbReference type="Gene3D" id="2.60.40.1670">
    <property type="entry name" value="beta-sandwich domain of Sec23/24"/>
    <property type="match status" value="1"/>
</dbReference>
<feature type="compositionally biased region" description="Pro residues" evidence="6">
    <location>
        <begin position="85"/>
        <end position="95"/>
    </location>
</feature>
<dbReference type="PANTHER" id="PTHR13803">
    <property type="entry name" value="SEC24-RELATED PROTEIN"/>
    <property type="match status" value="1"/>
</dbReference>
<dbReference type="InterPro" id="IPR012990">
    <property type="entry name" value="Beta-sandwich_Sec23_24"/>
</dbReference>
<evidence type="ECO:0000256" key="3">
    <source>
        <dbReference type="ARBA" id="ARBA00022448"/>
    </source>
</evidence>
<feature type="domain" description="Sec23/Sec24 trunk" evidence="8">
    <location>
        <begin position="422"/>
        <end position="658"/>
    </location>
</feature>
<dbReference type="InterPro" id="IPR036465">
    <property type="entry name" value="vWFA_dom_sf"/>
</dbReference>
<gene>
    <name evidence="10" type="ORF">Ahy_A06g027291</name>
</gene>
<accession>A0A445CN69</accession>
<dbReference type="Proteomes" id="UP000289738">
    <property type="component" value="Chromosome A06"/>
</dbReference>
<name>A0A445CN69_ARAHY</name>
<feature type="compositionally biased region" description="Low complexity" evidence="6">
    <location>
        <begin position="19"/>
        <end position="33"/>
    </location>
</feature>
<dbReference type="Gene3D" id="3.40.50.410">
    <property type="entry name" value="von Willebrand factor, type A domain"/>
    <property type="match status" value="1"/>
</dbReference>
<dbReference type="Pfam" id="PF04810">
    <property type="entry name" value="zf-Sec23_Sec24"/>
    <property type="match status" value="1"/>
</dbReference>
<dbReference type="InterPro" id="IPR050550">
    <property type="entry name" value="SEC23_SEC24_subfamily"/>
</dbReference>
<evidence type="ECO:0000256" key="4">
    <source>
        <dbReference type="ARBA" id="ARBA00022927"/>
    </source>
</evidence>
<evidence type="ECO:0000256" key="5">
    <source>
        <dbReference type="ARBA" id="ARBA00023034"/>
    </source>
</evidence>
<dbReference type="SUPFAM" id="SSF81995">
    <property type="entry name" value="beta-sandwich domain of Sec23/24"/>
    <property type="match status" value="1"/>
</dbReference>
<keyword evidence="3" id="KW-0813">Transport</keyword>
<dbReference type="FunFam" id="3.40.50.410:FF:000020">
    <property type="entry name" value="protein transport protein Sec24D isoform X1"/>
    <property type="match status" value="1"/>
</dbReference>
<dbReference type="EMBL" id="SDMP01000006">
    <property type="protein sequence ID" value="RYR52360.1"/>
    <property type="molecule type" value="Genomic_DNA"/>
</dbReference>
<evidence type="ECO:0000313" key="11">
    <source>
        <dbReference type="Proteomes" id="UP000289738"/>
    </source>
</evidence>
<comment type="similarity">
    <text evidence="2">Belongs to the SEC23/SEC24 family. SEC24 subfamily.</text>
</comment>
<dbReference type="GO" id="GO:0090110">
    <property type="term" value="P:COPII-coated vesicle cargo loading"/>
    <property type="evidence" value="ECO:0007669"/>
    <property type="project" value="TreeGrafter"/>
</dbReference>
<feature type="region of interest" description="Disordered" evidence="6">
    <location>
        <begin position="1"/>
        <end position="248"/>
    </location>
</feature>
<dbReference type="GO" id="GO:0008270">
    <property type="term" value="F:zinc ion binding"/>
    <property type="evidence" value="ECO:0007669"/>
    <property type="project" value="InterPro"/>
</dbReference>
<protein>
    <recommendedName>
        <fullName evidence="12">Protein transport protein Sec24-like</fullName>
    </recommendedName>
</protein>
<dbReference type="SUPFAM" id="SSF53300">
    <property type="entry name" value="vWA-like"/>
    <property type="match status" value="1"/>
</dbReference>
<organism evidence="10 11">
    <name type="scientific">Arachis hypogaea</name>
    <name type="common">Peanut</name>
    <dbReference type="NCBI Taxonomy" id="3818"/>
    <lineage>
        <taxon>Eukaryota</taxon>
        <taxon>Viridiplantae</taxon>
        <taxon>Streptophyta</taxon>
        <taxon>Embryophyta</taxon>
        <taxon>Tracheophyta</taxon>
        <taxon>Spermatophyta</taxon>
        <taxon>Magnoliopsida</taxon>
        <taxon>eudicotyledons</taxon>
        <taxon>Gunneridae</taxon>
        <taxon>Pentapetalae</taxon>
        <taxon>rosids</taxon>
        <taxon>fabids</taxon>
        <taxon>Fabales</taxon>
        <taxon>Fabaceae</taxon>
        <taxon>Papilionoideae</taxon>
        <taxon>50 kb inversion clade</taxon>
        <taxon>dalbergioids sensu lato</taxon>
        <taxon>Dalbergieae</taxon>
        <taxon>Pterocarpus clade</taxon>
        <taxon>Arachis</taxon>
    </lineage>
</organism>
<keyword evidence="11" id="KW-1185">Reference proteome</keyword>
<dbReference type="InterPro" id="IPR006896">
    <property type="entry name" value="Sec23/24_trunk_dom"/>
</dbReference>
<keyword evidence="4" id="KW-0653">Protein transport</keyword>
<dbReference type="InterPro" id="IPR041742">
    <property type="entry name" value="Sec24-like_trunk_dom"/>
</dbReference>
<dbReference type="AlphaFoldDB" id="A0A445CN69"/>
<comment type="caution">
    <text evidence="10">The sequence shown here is derived from an EMBL/GenBank/DDBJ whole genome shotgun (WGS) entry which is preliminary data.</text>
</comment>
<dbReference type="CDD" id="cd01479">
    <property type="entry name" value="Sec24-like"/>
    <property type="match status" value="1"/>
</dbReference>
<evidence type="ECO:0000259" key="7">
    <source>
        <dbReference type="Pfam" id="PF04810"/>
    </source>
</evidence>
<feature type="compositionally biased region" description="Low complexity" evidence="6">
    <location>
        <begin position="59"/>
        <end position="73"/>
    </location>
</feature>
<evidence type="ECO:0000256" key="6">
    <source>
        <dbReference type="SAM" id="MobiDB-lite"/>
    </source>
</evidence>
<comment type="subcellular location">
    <subcellularLocation>
        <location evidence="1">Golgi apparatus membrane</location>
    </subcellularLocation>
</comment>
<dbReference type="InterPro" id="IPR036174">
    <property type="entry name" value="Znf_Sec23_Sec24_sf"/>
</dbReference>
<evidence type="ECO:0000259" key="8">
    <source>
        <dbReference type="Pfam" id="PF04811"/>
    </source>
</evidence>
<evidence type="ECO:0008006" key="12">
    <source>
        <dbReference type="Google" id="ProtNLM"/>
    </source>
</evidence>
<dbReference type="GO" id="GO:0030127">
    <property type="term" value="C:COPII vesicle coat"/>
    <property type="evidence" value="ECO:0007669"/>
    <property type="project" value="InterPro"/>
</dbReference>
<feature type="domain" description="Zinc finger Sec23/Sec24-type" evidence="7">
    <location>
        <begin position="348"/>
        <end position="385"/>
    </location>
</feature>
<feature type="compositionally biased region" description="Pro residues" evidence="6">
    <location>
        <begin position="170"/>
        <end position="182"/>
    </location>
</feature>
<dbReference type="PANTHER" id="PTHR13803:SF39">
    <property type="entry name" value="SECRETORY 24AB, ISOFORM A"/>
    <property type="match status" value="1"/>
</dbReference>
<evidence type="ECO:0000256" key="2">
    <source>
        <dbReference type="ARBA" id="ARBA00008334"/>
    </source>
</evidence>
<dbReference type="GO" id="GO:0006886">
    <property type="term" value="P:intracellular protein transport"/>
    <property type="evidence" value="ECO:0007669"/>
    <property type="project" value="InterPro"/>
</dbReference>
<dbReference type="GO" id="GO:0000149">
    <property type="term" value="F:SNARE binding"/>
    <property type="evidence" value="ECO:0007669"/>
    <property type="project" value="TreeGrafter"/>
</dbReference>